<dbReference type="PROSITE" id="PS50887">
    <property type="entry name" value="GGDEF"/>
    <property type="match status" value="1"/>
</dbReference>
<dbReference type="Gene3D" id="3.30.70.270">
    <property type="match status" value="1"/>
</dbReference>
<dbReference type="Pfam" id="PF00990">
    <property type="entry name" value="GGDEF"/>
    <property type="match status" value="1"/>
</dbReference>
<dbReference type="PANTHER" id="PTHR45138">
    <property type="entry name" value="REGULATORY COMPONENTS OF SENSORY TRANSDUCTION SYSTEM"/>
    <property type="match status" value="1"/>
</dbReference>
<gene>
    <name evidence="5" type="ORF">GCM10007916_27220</name>
</gene>
<organism evidence="5 6">
    <name type="scientific">Psychromonas marina</name>
    <dbReference type="NCBI Taxonomy" id="88364"/>
    <lineage>
        <taxon>Bacteria</taxon>
        <taxon>Pseudomonadati</taxon>
        <taxon>Pseudomonadota</taxon>
        <taxon>Gammaproteobacteria</taxon>
        <taxon>Alteromonadales</taxon>
        <taxon>Psychromonadaceae</taxon>
        <taxon>Psychromonas</taxon>
    </lineage>
</organism>
<feature type="transmembrane region" description="Helical" evidence="3">
    <location>
        <begin position="40"/>
        <end position="57"/>
    </location>
</feature>
<comment type="catalytic activity">
    <reaction evidence="2">
        <text>2 GTP = 3',3'-c-di-GMP + 2 diphosphate</text>
        <dbReference type="Rhea" id="RHEA:24898"/>
        <dbReference type="ChEBI" id="CHEBI:33019"/>
        <dbReference type="ChEBI" id="CHEBI:37565"/>
        <dbReference type="ChEBI" id="CHEBI:58805"/>
        <dbReference type="EC" id="2.7.7.65"/>
    </reaction>
</comment>
<evidence type="ECO:0000256" key="3">
    <source>
        <dbReference type="SAM" id="Phobius"/>
    </source>
</evidence>
<dbReference type="InterPro" id="IPR043128">
    <property type="entry name" value="Rev_trsase/Diguanyl_cyclase"/>
</dbReference>
<keyword evidence="3" id="KW-0812">Transmembrane</keyword>
<dbReference type="NCBIfam" id="TIGR00254">
    <property type="entry name" value="GGDEF"/>
    <property type="match status" value="1"/>
</dbReference>
<evidence type="ECO:0000313" key="6">
    <source>
        <dbReference type="Proteomes" id="UP001157353"/>
    </source>
</evidence>
<dbReference type="EMBL" id="BSPQ01000013">
    <property type="protein sequence ID" value="GLS91653.1"/>
    <property type="molecule type" value="Genomic_DNA"/>
</dbReference>
<evidence type="ECO:0000256" key="1">
    <source>
        <dbReference type="ARBA" id="ARBA00012528"/>
    </source>
</evidence>
<evidence type="ECO:0000259" key="4">
    <source>
        <dbReference type="PROSITE" id="PS50887"/>
    </source>
</evidence>
<keyword evidence="6" id="KW-1185">Reference proteome</keyword>
<feature type="transmembrane region" description="Helical" evidence="3">
    <location>
        <begin position="15"/>
        <end position="34"/>
    </location>
</feature>
<dbReference type="PANTHER" id="PTHR45138:SF9">
    <property type="entry name" value="DIGUANYLATE CYCLASE DGCM-RELATED"/>
    <property type="match status" value="1"/>
</dbReference>
<keyword evidence="3" id="KW-0472">Membrane</keyword>
<dbReference type="CDD" id="cd01949">
    <property type="entry name" value="GGDEF"/>
    <property type="match status" value="1"/>
</dbReference>
<dbReference type="InterPro" id="IPR029787">
    <property type="entry name" value="Nucleotide_cyclase"/>
</dbReference>
<accession>A0ABQ6E2M0</accession>
<reference evidence="6" key="1">
    <citation type="journal article" date="2019" name="Int. J. Syst. Evol. Microbiol.">
        <title>The Global Catalogue of Microorganisms (GCM) 10K type strain sequencing project: providing services to taxonomists for standard genome sequencing and annotation.</title>
        <authorList>
            <consortium name="The Broad Institute Genomics Platform"/>
            <consortium name="The Broad Institute Genome Sequencing Center for Infectious Disease"/>
            <person name="Wu L."/>
            <person name="Ma J."/>
        </authorList>
    </citation>
    <scope>NUCLEOTIDE SEQUENCE [LARGE SCALE GENOMIC DNA]</scope>
    <source>
        <strain evidence="6">NBRC 103166</strain>
    </source>
</reference>
<proteinExistence type="predicted"/>
<dbReference type="EC" id="2.7.7.65" evidence="1"/>
<dbReference type="SUPFAM" id="SSF55073">
    <property type="entry name" value="Nucleotide cyclase"/>
    <property type="match status" value="1"/>
</dbReference>
<feature type="domain" description="GGDEF" evidence="4">
    <location>
        <begin position="146"/>
        <end position="285"/>
    </location>
</feature>
<evidence type="ECO:0000313" key="5">
    <source>
        <dbReference type="EMBL" id="GLS91653.1"/>
    </source>
</evidence>
<evidence type="ECO:0000256" key="2">
    <source>
        <dbReference type="ARBA" id="ARBA00034247"/>
    </source>
</evidence>
<sequence>MFAGSMGAYAINQRVFYVFSAPIILPVLFYSFILGGTINTAMSLMGVVFIMMMVGVVRRMNMTIIDAYTLSIENKILAEKTRNLNEKLKFSNANLKSLSYKDTLTNISNRRFLTEMPTPEIERFGYSLQRSIGDHQRNTNNKDANLVYGVFIIDIDLFKQVNDTWGHKCGDLMIIQFVNVIQSLIRKEDVLCRWGGEEFVVILKRTDPDYIHLFAKKLMNSIRATPFILSDSVTINKTCSVGYTTFPFFDNLPSALSLDQTIELADQALYHAKEHGRNKAVSAEYNIAQGEIINLDDSIAMMKDITQALANKKILHTERC</sequence>
<name>A0ABQ6E2M0_9GAMM</name>
<protein>
    <recommendedName>
        <fullName evidence="1">diguanylate cyclase</fullName>
        <ecNumber evidence="1">2.7.7.65</ecNumber>
    </recommendedName>
</protein>
<dbReference type="SMART" id="SM00267">
    <property type="entry name" value="GGDEF"/>
    <property type="match status" value="1"/>
</dbReference>
<keyword evidence="3" id="KW-1133">Transmembrane helix</keyword>
<dbReference type="InterPro" id="IPR000160">
    <property type="entry name" value="GGDEF_dom"/>
</dbReference>
<comment type="caution">
    <text evidence="5">The sequence shown here is derived from an EMBL/GenBank/DDBJ whole genome shotgun (WGS) entry which is preliminary data.</text>
</comment>
<dbReference type="Proteomes" id="UP001157353">
    <property type="component" value="Unassembled WGS sequence"/>
</dbReference>
<dbReference type="InterPro" id="IPR050469">
    <property type="entry name" value="Diguanylate_Cyclase"/>
</dbReference>